<dbReference type="Gene3D" id="3.90.1750.10">
    <property type="entry name" value="Hect, E3 ligase catalytic domains"/>
    <property type="match status" value="1"/>
</dbReference>
<proteinExistence type="predicted"/>
<dbReference type="SUPFAM" id="SSF56204">
    <property type="entry name" value="Hect, E3 ligase catalytic domain"/>
    <property type="match status" value="1"/>
</dbReference>
<protein>
    <recommendedName>
        <fullName evidence="3">HECT-type E3 ubiquitin transferase</fullName>
        <ecNumber evidence="3">2.3.2.26</ecNumber>
    </recommendedName>
</protein>
<evidence type="ECO:0000313" key="9">
    <source>
        <dbReference type="EMBL" id="PHH79842.1"/>
    </source>
</evidence>
<sequence>MFSTFTGTSRRPRNINLSGQAGNPFSNTSWSPSVASNTTKTVIDAHADREKRLAERRRLKAVVKIQSFWRGCRERKAVSDRQRADFDDILGRHSSQGLSTAFQLLLVFFSPRNSNDVQRAVQLARNVGSVPLGHITSGHFQLYRLQRFLVILVQSLDASASAHSCQDSSDELLRLIMDVAVKVPSAIIKVLDEYYKALGLLCRTRASQPRGNAMAAAFHMPFNVAPDADASIYNAVAFQFLTRADMVLFHDNISLFASQIQLEKLSRAVRDGYSASSKFPASANRLLWLLAHFINLGHNCRNSQERIIYTSILTAQLSTFSSEIKLRLEITSTKPEADKDRDEESLIQPLPSYISHQLLSLVDRGGIGQLLNVFSKTLMESSLHHLQGVSVFASYILTLLDCFPNHADATRMRLFLGEIPTASGSIPTVQSLWQVAKQTKVFAACKTGPEEARATLQSYLAGYAVEMSESLEEYDWCIILLFLELYIFVLRLGDDEDFLSGMRSLKTGSNSSNLHLRSCSLSLADIEALILFLKNTAFTLRYRANDFMRVSNAMGFTKHIRGSIYSELVETSAQASIFPKMPTKLDLESLRAILTTAFKMLYERNSRIRFLSQDYWLMTADMDEQEFINAVMAEGVRLGQEHADDATDDNSDGSEEEEPVTQDYHSIAIQRVSRNARLERLRSEQIRAQRERKLAELGPKLEVLKHIPFVVPFETRVKMFREFIDRDRRERTSDRNIFAEMYLPRRRAEIRRGHIFDDAFTQLYEKGDEIKDSLSITFVDQFGSPEAGIDGGGVSKEFLTSMVAEVFGDVHNHKALFVCNEQGLWYPNPTAADVVREELQQQGLTEHDVEWNKAMTNFTRRYEFMGRILAKCLYEGVLVDLVFAGFFLLKWSSGGSGQENAYKASLNDMRDMDQDLYRGMLQLKNYDGDVSELDLDFTIEDHVNIPGQPVKALTRNLIPGGDKTAVTNDNRLLYVSYTARHRLLVQPMLQTNAFLRGLRSIIRPSWISMFDQLDLQRLVGGDSEDIDIDDLRRNTVYSGVYSIGDDGEEHPTIQLFWRVVQDFTDVQRRAVVKYVSSTPRAPLLGFSQLRPKFAIRDGGSDETRLPSASTCANLLKLPVYKTEQVMRNKLLYAINANAGFDLS</sequence>
<dbReference type="InterPro" id="IPR044611">
    <property type="entry name" value="E3A/B/C-like"/>
</dbReference>
<dbReference type="PANTHER" id="PTHR45700">
    <property type="entry name" value="UBIQUITIN-PROTEIN LIGASE E3C"/>
    <property type="match status" value="1"/>
</dbReference>
<gene>
    <name evidence="9" type="ORF">CDD82_2141</name>
</gene>
<evidence type="ECO:0000313" key="10">
    <source>
        <dbReference type="Proteomes" id="UP000224854"/>
    </source>
</evidence>
<reference evidence="9 10" key="1">
    <citation type="submission" date="2017-06" db="EMBL/GenBank/DDBJ databases">
        <title>Ant-infecting Ophiocordyceps genomes reveal a high diversity of potential behavioral manipulation genes and a possible major role for enterotoxins.</title>
        <authorList>
            <person name="De Bekker C."/>
            <person name="Evans H.C."/>
            <person name="Brachmann A."/>
            <person name="Hughes D.P."/>
        </authorList>
    </citation>
    <scope>NUCLEOTIDE SEQUENCE [LARGE SCALE GENOMIC DNA]</scope>
    <source>
        <strain evidence="9 10">1348a</strain>
    </source>
</reference>
<name>A0A2C5ZJC0_9HYPO</name>
<feature type="domain" description="HECT" evidence="8">
    <location>
        <begin position="766"/>
        <end position="1143"/>
    </location>
</feature>
<dbReference type="PROSITE" id="PS50237">
    <property type="entry name" value="HECT"/>
    <property type="match status" value="1"/>
</dbReference>
<comment type="catalytic activity">
    <reaction evidence="1">
        <text>S-ubiquitinyl-[E2 ubiquitin-conjugating enzyme]-L-cysteine + [acceptor protein]-L-lysine = [E2 ubiquitin-conjugating enzyme]-L-cysteine + N(6)-ubiquitinyl-[acceptor protein]-L-lysine.</text>
        <dbReference type="EC" id="2.3.2.26"/>
    </reaction>
</comment>
<dbReference type="CDD" id="cd23766">
    <property type="entry name" value="IQCG"/>
    <property type="match status" value="1"/>
</dbReference>
<comment type="pathway">
    <text evidence="2">Protein modification; protein ubiquitination.</text>
</comment>
<dbReference type="GO" id="GO:0000209">
    <property type="term" value="P:protein polyubiquitination"/>
    <property type="evidence" value="ECO:0007669"/>
    <property type="project" value="InterPro"/>
</dbReference>
<evidence type="ECO:0000259" key="8">
    <source>
        <dbReference type="PROSITE" id="PS50237"/>
    </source>
</evidence>
<dbReference type="GO" id="GO:0061630">
    <property type="term" value="F:ubiquitin protein ligase activity"/>
    <property type="evidence" value="ECO:0007669"/>
    <property type="project" value="UniProtKB-EC"/>
</dbReference>
<dbReference type="FunFam" id="3.30.2160.10:FF:000002">
    <property type="entry name" value="Putative Ubiquitin-protein ligase E3C"/>
    <property type="match status" value="1"/>
</dbReference>
<keyword evidence="4" id="KW-0808">Transferase</keyword>
<dbReference type="InterPro" id="IPR035983">
    <property type="entry name" value="Hect_E3_ubiquitin_ligase"/>
</dbReference>
<dbReference type="Gene3D" id="3.30.2160.10">
    <property type="entry name" value="Hect, E3 ligase catalytic domain"/>
    <property type="match status" value="1"/>
</dbReference>
<feature type="compositionally biased region" description="Acidic residues" evidence="7">
    <location>
        <begin position="646"/>
        <end position="660"/>
    </location>
</feature>
<comment type="caution">
    <text evidence="9">The sequence shown here is derived from an EMBL/GenBank/DDBJ whole genome shotgun (WGS) entry which is preliminary data.</text>
</comment>
<dbReference type="FunFam" id="3.30.2410.10:FF:000017">
    <property type="entry name" value="E3 ubiquitin-protein ligase UPL7"/>
    <property type="match status" value="1"/>
</dbReference>
<dbReference type="SMART" id="SM00119">
    <property type="entry name" value="HECTc"/>
    <property type="match status" value="1"/>
</dbReference>
<dbReference type="CDD" id="cd00078">
    <property type="entry name" value="HECTc"/>
    <property type="match status" value="1"/>
</dbReference>
<dbReference type="EMBL" id="NJEU01000173">
    <property type="protein sequence ID" value="PHH79842.1"/>
    <property type="molecule type" value="Genomic_DNA"/>
</dbReference>
<evidence type="ECO:0000256" key="2">
    <source>
        <dbReference type="ARBA" id="ARBA00004906"/>
    </source>
</evidence>
<dbReference type="InterPro" id="IPR000569">
    <property type="entry name" value="HECT_dom"/>
</dbReference>
<dbReference type="Gene3D" id="3.30.2410.10">
    <property type="entry name" value="Hect, E3 ligase catalytic domain"/>
    <property type="match status" value="1"/>
</dbReference>
<evidence type="ECO:0000256" key="7">
    <source>
        <dbReference type="SAM" id="MobiDB-lite"/>
    </source>
</evidence>
<accession>A0A2C5ZJC0</accession>
<dbReference type="PROSITE" id="PS50096">
    <property type="entry name" value="IQ"/>
    <property type="match status" value="1"/>
</dbReference>
<feature type="region of interest" description="Disordered" evidence="7">
    <location>
        <begin position="1"/>
        <end position="37"/>
    </location>
</feature>
<dbReference type="Proteomes" id="UP000224854">
    <property type="component" value="Unassembled WGS sequence"/>
</dbReference>
<dbReference type="OrthoDB" id="8068875at2759"/>
<dbReference type="GO" id="GO:0006511">
    <property type="term" value="P:ubiquitin-dependent protein catabolic process"/>
    <property type="evidence" value="ECO:0007669"/>
    <property type="project" value="TreeGrafter"/>
</dbReference>
<evidence type="ECO:0000256" key="6">
    <source>
        <dbReference type="PROSITE-ProRule" id="PRU00104"/>
    </source>
</evidence>
<evidence type="ECO:0000256" key="4">
    <source>
        <dbReference type="ARBA" id="ARBA00022679"/>
    </source>
</evidence>
<evidence type="ECO:0000256" key="5">
    <source>
        <dbReference type="ARBA" id="ARBA00022786"/>
    </source>
</evidence>
<keyword evidence="5 6" id="KW-0833">Ubl conjugation pathway</keyword>
<dbReference type="EC" id="2.3.2.26" evidence="3"/>
<evidence type="ECO:0000256" key="1">
    <source>
        <dbReference type="ARBA" id="ARBA00000885"/>
    </source>
</evidence>
<feature type="region of interest" description="Disordered" evidence="7">
    <location>
        <begin position="642"/>
        <end position="665"/>
    </location>
</feature>
<evidence type="ECO:0000256" key="3">
    <source>
        <dbReference type="ARBA" id="ARBA00012485"/>
    </source>
</evidence>
<dbReference type="PANTHER" id="PTHR45700:SF2">
    <property type="entry name" value="UBIQUITIN-PROTEIN LIGASE E3C"/>
    <property type="match status" value="1"/>
</dbReference>
<dbReference type="AlphaFoldDB" id="A0A2C5ZJC0"/>
<feature type="active site" description="Glycyl thioester intermediate" evidence="6">
    <location>
        <position position="1111"/>
    </location>
</feature>
<keyword evidence="10" id="KW-1185">Reference proteome</keyword>
<organism evidence="9 10">
    <name type="scientific">Ophiocordyceps australis</name>
    <dbReference type="NCBI Taxonomy" id="1399860"/>
    <lineage>
        <taxon>Eukaryota</taxon>
        <taxon>Fungi</taxon>
        <taxon>Dikarya</taxon>
        <taxon>Ascomycota</taxon>
        <taxon>Pezizomycotina</taxon>
        <taxon>Sordariomycetes</taxon>
        <taxon>Hypocreomycetidae</taxon>
        <taxon>Hypocreales</taxon>
        <taxon>Ophiocordycipitaceae</taxon>
        <taxon>Ophiocordyceps</taxon>
    </lineage>
</organism>
<dbReference type="Pfam" id="PF00632">
    <property type="entry name" value="HECT"/>
    <property type="match status" value="1"/>
</dbReference>